<organism evidence="2 3">
    <name type="scientific">Trichlorobacter ammonificans</name>
    <dbReference type="NCBI Taxonomy" id="2916410"/>
    <lineage>
        <taxon>Bacteria</taxon>
        <taxon>Pseudomonadati</taxon>
        <taxon>Thermodesulfobacteriota</taxon>
        <taxon>Desulfuromonadia</taxon>
        <taxon>Geobacterales</taxon>
        <taxon>Geobacteraceae</taxon>
        <taxon>Trichlorobacter</taxon>
    </lineage>
</organism>
<accession>A0ABN8HEW3</accession>
<feature type="region of interest" description="Disordered" evidence="1">
    <location>
        <begin position="298"/>
        <end position="351"/>
    </location>
</feature>
<dbReference type="Proteomes" id="UP001295463">
    <property type="component" value="Chromosome"/>
</dbReference>
<proteinExistence type="predicted"/>
<evidence type="ECO:0000313" key="3">
    <source>
        <dbReference type="Proteomes" id="UP001295463"/>
    </source>
</evidence>
<reference evidence="2 3" key="1">
    <citation type="submission" date="2022-03" db="EMBL/GenBank/DDBJ databases">
        <authorList>
            <person name="Koch H."/>
        </authorList>
    </citation>
    <scope>NUCLEOTIDE SEQUENCE [LARGE SCALE GENOMIC DNA]</scope>
    <source>
        <strain evidence="2 3">G1</strain>
    </source>
</reference>
<dbReference type="EMBL" id="OW150024">
    <property type="protein sequence ID" value="CAH2030411.1"/>
    <property type="molecule type" value="Genomic_DNA"/>
</dbReference>
<sequence>MEASIWATEEAVVLDASSRLVILAPIPLMEAAISITEELTSSTEVASVSVLMATSSMLAAISRTEEEVSPAEEASWSIPWDMRTTESLNCTAIRVVSLTASSCSPVAFTTCPAARSMVRSMACSSSVVPFRWETIRCRFSAMAFMASTSSPTSPLQRTLSRCCREPAASWPENSMHWRIGLTTDLTVWRARATIRAIRAATTTKVSTILLLSSPLKGTSLTITAPMRTTTSMARIEESARSTILVRKVMPEPIAPELVRSTILVLLSTDWAQKIRGTIPERLAPGQAKRGIFRGLRYASPKPDGVLREQEEKEKRATGAAQPPARSSGTGRESMGLSAERASAGETTGNFI</sequence>
<gene>
    <name evidence="2" type="ORF">GEAMG1_0594</name>
</gene>
<name>A0ABN8HEW3_9BACT</name>
<feature type="compositionally biased region" description="Basic and acidic residues" evidence="1">
    <location>
        <begin position="304"/>
        <end position="316"/>
    </location>
</feature>
<evidence type="ECO:0000256" key="1">
    <source>
        <dbReference type="SAM" id="MobiDB-lite"/>
    </source>
</evidence>
<evidence type="ECO:0000313" key="2">
    <source>
        <dbReference type="EMBL" id="CAH2030411.1"/>
    </source>
</evidence>
<protein>
    <submittedName>
        <fullName evidence="2">Uncharacterized protein</fullName>
    </submittedName>
</protein>
<keyword evidence="3" id="KW-1185">Reference proteome</keyword>